<dbReference type="GO" id="GO:0003924">
    <property type="term" value="F:GTPase activity"/>
    <property type="evidence" value="ECO:0007669"/>
    <property type="project" value="InterPro"/>
</dbReference>
<dbReference type="SMART" id="SM00175">
    <property type="entry name" value="RAB"/>
    <property type="match status" value="1"/>
</dbReference>
<dbReference type="InterPro" id="IPR027417">
    <property type="entry name" value="P-loop_NTPase"/>
</dbReference>
<dbReference type="SMART" id="SM00174">
    <property type="entry name" value="RHO"/>
    <property type="match status" value="1"/>
</dbReference>
<reference evidence="3" key="1">
    <citation type="submission" date="2015-07" db="EMBL/GenBank/DDBJ databases">
        <title>Adaptation to a free-living lifestyle via gene acquisitions in the diplomonad Trepomonas sp. PC1.</title>
        <authorList>
            <person name="Xu F."/>
            <person name="Jerlstrom-Hultqvist J."/>
            <person name="Kolisko M."/>
            <person name="Simpson A.G.B."/>
            <person name="Roger A.J."/>
            <person name="Svard S.G."/>
            <person name="Andersson J.O."/>
        </authorList>
    </citation>
    <scope>NUCLEOTIDE SEQUENCE</scope>
    <source>
        <strain evidence="3">PC1</strain>
    </source>
</reference>
<dbReference type="FunFam" id="3.40.50.300:FF:001329">
    <property type="entry name" value="Small GTP-binding protein, putative"/>
    <property type="match status" value="1"/>
</dbReference>
<dbReference type="EMBL" id="GDID01001735">
    <property type="protein sequence ID" value="JAP94871.1"/>
    <property type="molecule type" value="Transcribed_RNA"/>
</dbReference>
<proteinExistence type="predicted"/>
<protein>
    <submittedName>
        <fullName evidence="3">Rab-like protein</fullName>
    </submittedName>
</protein>
<sequence length="186" mass="20631">RTYKFVLIGASGVGKTCLIKRYIHNLFDENDQAASITAAYHSTKISLQDRTVSIRLWDTAGQERFSALTPMYYRDADGIILVFDMTEADSIKKALKQLTKVQEINQQAKIILVANKCDMEVQSVLQEFKEELAATGLEMLKTSAKTGQGVQYCLEKLALLVSGDEKPAMKALSIEVGERGKKGCCE</sequence>
<dbReference type="NCBIfam" id="TIGR00231">
    <property type="entry name" value="small_GTP"/>
    <property type="match status" value="1"/>
</dbReference>
<keyword evidence="2" id="KW-0342">GTP-binding</keyword>
<dbReference type="AlphaFoldDB" id="A0A146KHJ9"/>
<name>A0A146KHJ9_9EUKA</name>
<dbReference type="SMART" id="SM00173">
    <property type="entry name" value="RAS"/>
    <property type="match status" value="1"/>
</dbReference>
<dbReference type="PROSITE" id="PS51419">
    <property type="entry name" value="RAB"/>
    <property type="match status" value="1"/>
</dbReference>
<dbReference type="InterPro" id="IPR005225">
    <property type="entry name" value="Small_GTP-bd"/>
</dbReference>
<evidence type="ECO:0000256" key="1">
    <source>
        <dbReference type="ARBA" id="ARBA00022741"/>
    </source>
</evidence>
<dbReference type="Gene3D" id="3.40.50.300">
    <property type="entry name" value="P-loop containing nucleotide triphosphate hydrolases"/>
    <property type="match status" value="1"/>
</dbReference>
<dbReference type="PROSITE" id="PS51417">
    <property type="entry name" value="ARF"/>
    <property type="match status" value="1"/>
</dbReference>
<dbReference type="PROSITE" id="PS51420">
    <property type="entry name" value="RHO"/>
    <property type="match status" value="1"/>
</dbReference>
<dbReference type="PROSITE" id="PS51421">
    <property type="entry name" value="RAS"/>
    <property type="match status" value="1"/>
</dbReference>
<dbReference type="PRINTS" id="PR00449">
    <property type="entry name" value="RASTRNSFRMNG"/>
</dbReference>
<gene>
    <name evidence="3" type="ORF">TPC1_12323</name>
</gene>
<dbReference type="InterPro" id="IPR050227">
    <property type="entry name" value="Rab"/>
</dbReference>
<dbReference type="GO" id="GO:0005525">
    <property type="term" value="F:GTP binding"/>
    <property type="evidence" value="ECO:0007669"/>
    <property type="project" value="UniProtKB-KW"/>
</dbReference>
<keyword evidence="1" id="KW-0547">Nucleotide-binding</keyword>
<accession>A0A146KHJ9</accession>
<organism evidence="3">
    <name type="scientific">Trepomonas sp. PC1</name>
    <dbReference type="NCBI Taxonomy" id="1076344"/>
    <lineage>
        <taxon>Eukaryota</taxon>
        <taxon>Metamonada</taxon>
        <taxon>Diplomonadida</taxon>
        <taxon>Hexamitidae</taxon>
        <taxon>Hexamitinae</taxon>
        <taxon>Trepomonas</taxon>
    </lineage>
</organism>
<feature type="non-terminal residue" evidence="3">
    <location>
        <position position="1"/>
    </location>
</feature>
<dbReference type="Pfam" id="PF00071">
    <property type="entry name" value="Ras"/>
    <property type="match status" value="1"/>
</dbReference>
<dbReference type="CDD" id="cd00154">
    <property type="entry name" value="Rab"/>
    <property type="match status" value="1"/>
</dbReference>
<dbReference type="PANTHER" id="PTHR47977">
    <property type="entry name" value="RAS-RELATED PROTEIN RAB"/>
    <property type="match status" value="1"/>
</dbReference>
<dbReference type="SUPFAM" id="SSF52540">
    <property type="entry name" value="P-loop containing nucleoside triphosphate hydrolases"/>
    <property type="match status" value="1"/>
</dbReference>
<evidence type="ECO:0000256" key="2">
    <source>
        <dbReference type="ARBA" id="ARBA00023134"/>
    </source>
</evidence>
<dbReference type="InterPro" id="IPR001806">
    <property type="entry name" value="Small_GTPase"/>
</dbReference>
<evidence type="ECO:0000313" key="3">
    <source>
        <dbReference type="EMBL" id="JAP94871.1"/>
    </source>
</evidence>